<dbReference type="GO" id="GO:0046872">
    <property type="term" value="F:metal ion binding"/>
    <property type="evidence" value="ECO:0007669"/>
    <property type="project" value="UniProtKB-KW"/>
</dbReference>
<sequence>MTQMFTEDNLHMLSALQHLLFCPRQCALIHIEQLWEENRLTAEGRIMHERVHKAGRESRKDKRIEYDLPLHSLELGIAGRADVVEFYKIDKGWQPFPVEYKRGKAKKDDSDRVQLCAQAICLEEMLGIEIEKGAMFYGTTHRRLEVVFDNRLRQKTRDTSERLHLLLASKQTPKPEYSNKCKSCSFESLCLPKVLSKRKKVAHYLEKMLK</sequence>
<proteinExistence type="inferred from homology"/>
<keyword evidence="12 13" id="KW-0464">Manganese</keyword>
<evidence type="ECO:0000313" key="15">
    <source>
        <dbReference type="EMBL" id="AGF80042.1"/>
    </source>
</evidence>
<dbReference type="EC" id="3.1.12.1" evidence="3 13"/>
<dbReference type="PATRIC" id="fig|1167006.5.peg.3793"/>
<evidence type="ECO:0000256" key="7">
    <source>
        <dbReference type="ARBA" id="ARBA00022801"/>
    </source>
</evidence>
<keyword evidence="5 13" id="KW-0540">Nuclease</keyword>
<dbReference type="InterPro" id="IPR013343">
    <property type="entry name" value="CRISPR-assoc_prot_Cas4"/>
</dbReference>
<dbReference type="NCBIfam" id="TIGR00372">
    <property type="entry name" value="cas4"/>
    <property type="match status" value="1"/>
</dbReference>
<protein>
    <recommendedName>
        <fullName evidence="4 13">CRISPR-associated exonuclease Cas4</fullName>
        <ecNumber evidence="3 13">3.1.12.1</ecNumber>
    </recommendedName>
</protein>
<evidence type="ECO:0000256" key="8">
    <source>
        <dbReference type="ARBA" id="ARBA00022839"/>
    </source>
</evidence>
<gene>
    <name evidence="15" type="ordered locus">UWK_03527</name>
</gene>
<comment type="similarity">
    <text evidence="2 13">Belongs to the CRISPR-associated exonuclease Cas4 family.</text>
</comment>
<dbReference type="GO" id="GO:0051536">
    <property type="term" value="F:iron-sulfur cluster binding"/>
    <property type="evidence" value="ECO:0007669"/>
    <property type="project" value="UniProtKB-KW"/>
</dbReference>
<evidence type="ECO:0000256" key="1">
    <source>
        <dbReference type="ARBA" id="ARBA00001966"/>
    </source>
</evidence>
<dbReference type="EMBL" id="CP003985">
    <property type="protein sequence ID" value="AGF80042.1"/>
    <property type="molecule type" value="Genomic_DNA"/>
</dbReference>
<evidence type="ECO:0000259" key="14">
    <source>
        <dbReference type="Pfam" id="PF01930"/>
    </source>
</evidence>
<evidence type="ECO:0000256" key="2">
    <source>
        <dbReference type="ARBA" id="ARBA00009189"/>
    </source>
</evidence>
<accession>M1PES1</accession>
<evidence type="ECO:0000256" key="5">
    <source>
        <dbReference type="ARBA" id="ARBA00022722"/>
    </source>
</evidence>
<keyword evidence="7 13" id="KW-0378">Hydrolase</keyword>
<evidence type="ECO:0000313" key="16">
    <source>
        <dbReference type="Proteomes" id="UP000011721"/>
    </source>
</evidence>
<dbReference type="Gene3D" id="3.90.320.10">
    <property type="match status" value="1"/>
</dbReference>
<organism evidence="15 16">
    <name type="scientific">Desulfocapsa sulfexigens (strain DSM 10523 / SB164P1)</name>
    <dbReference type="NCBI Taxonomy" id="1167006"/>
    <lineage>
        <taxon>Bacteria</taxon>
        <taxon>Pseudomonadati</taxon>
        <taxon>Thermodesulfobacteriota</taxon>
        <taxon>Desulfobulbia</taxon>
        <taxon>Desulfobulbales</taxon>
        <taxon>Desulfocapsaceae</taxon>
        <taxon>Desulfocapsa</taxon>
    </lineage>
</organism>
<evidence type="ECO:0000256" key="3">
    <source>
        <dbReference type="ARBA" id="ARBA00012768"/>
    </source>
</evidence>
<reference evidence="16" key="1">
    <citation type="journal article" date="2013" name="Stand. Genomic Sci.">
        <title>Complete genome sequence of Desulfocapsa sulfexigens, a marine deltaproteobacterium specialized in disproportionating inorganic sulfur compounds.</title>
        <authorList>
            <person name="Finster K.W."/>
            <person name="Kjeldsen K.U."/>
            <person name="Kube M."/>
            <person name="Reinhardt R."/>
            <person name="Mussmann M."/>
            <person name="Amann R."/>
            <person name="Schreiber L."/>
        </authorList>
    </citation>
    <scope>NUCLEOTIDE SEQUENCE [LARGE SCALE GENOMIC DNA]</scope>
    <source>
        <strain evidence="16">DSM 10523 / SB164P1</strain>
    </source>
</reference>
<dbReference type="CDD" id="cd09637">
    <property type="entry name" value="Cas4_I-A_I-B_I-C_I-D_II-B"/>
    <property type="match status" value="1"/>
</dbReference>
<dbReference type="KEGG" id="dsf:UWK_03527"/>
<dbReference type="eggNOG" id="COG1468">
    <property type="taxonomic scope" value="Bacteria"/>
</dbReference>
<dbReference type="InterPro" id="IPR051827">
    <property type="entry name" value="Cas4_exonuclease"/>
</dbReference>
<keyword evidence="10 13" id="KW-0411">Iron-sulfur</keyword>
<dbReference type="AlphaFoldDB" id="M1PES1"/>
<dbReference type="RefSeq" id="WP_015405724.1">
    <property type="nucleotide sequence ID" value="NC_020304.1"/>
</dbReference>
<keyword evidence="8 13" id="KW-0269">Exonuclease</keyword>
<dbReference type="InterPro" id="IPR011604">
    <property type="entry name" value="PDDEXK-like_dom_sf"/>
</dbReference>
<evidence type="ECO:0000256" key="13">
    <source>
        <dbReference type="RuleBase" id="RU365022"/>
    </source>
</evidence>
<dbReference type="PANTHER" id="PTHR36531:SF6">
    <property type="entry name" value="DNA REPLICATION ATP-DEPENDENT HELICASE_NUCLEASE DNA2"/>
    <property type="match status" value="1"/>
</dbReference>
<dbReference type="GO" id="GO:0051607">
    <property type="term" value="P:defense response to virus"/>
    <property type="evidence" value="ECO:0007669"/>
    <property type="project" value="UniProtKB-KW"/>
</dbReference>
<keyword evidence="16" id="KW-1185">Reference proteome</keyword>
<comment type="function">
    <text evidence="13">CRISPR (clustered regularly interspaced short palindromic repeat) is an adaptive immune system that provides protection against mobile genetic elements (viruses, transposable elements and conjugative plasmids). CRISPR clusters contain sequences complementary to antecedent mobile elements and target invading nucleic acids. CRISPR clusters are transcribed and processed into CRISPR RNA (crRNA).</text>
</comment>
<evidence type="ECO:0000256" key="4">
    <source>
        <dbReference type="ARBA" id="ARBA00020049"/>
    </source>
</evidence>
<name>M1PES1_DESSD</name>
<keyword evidence="9 13" id="KW-0408">Iron</keyword>
<keyword evidence="6 13" id="KW-0479">Metal-binding</keyword>
<evidence type="ECO:0000256" key="12">
    <source>
        <dbReference type="ARBA" id="ARBA00023211"/>
    </source>
</evidence>
<dbReference type="Pfam" id="PF01930">
    <property type="entry name" value="Cas_Cas4"/>
    <property type="match status" value="1"/>
</dbReference>
<evidence type="ECO:0000256" key="10">
    <source>
        <dbReference type="ARBA" id="ARBA00023014"/>
    </source>
</evidence>
<feature type="domain" description="DUF83" evidence="14">
    <location>
        <begin position="14"/>
        <end position="191"/>
    </location>
</feature>
<dbReference type="GO" id="GO:0004527">
    <property type="term" value="F:exonuclease activity"/>
    <property type="evidence" value="ECO:0007669"/>
    <property type="project" value="UniProtKB-KW"/>
</dbReference>
<evidence type="ECO:0000256" key="11">
    <source>
        <dbReference type="ARBA" id="ARBA00023118"/>
    </source>
</evidence>
<dbReference type="HOGENOM" id="CLU_102055_1_1_7"/>
<dbReference type="InterPro" id="IPR022765">
    <property type="entry name" value="Dna2/Cas4_DUF83"/>
</dbReference>
<keyword evidence="11 13" id="KW-0051">Antiviral defense</keyword>
<dbReference type="PANTHER" id="PTHR36531">
    <property type="entry name" value="CRISPR-ASSOCIATED EXONUCLEASE CAS4"/>
    <property type="match status" value="1"/>
</dbReference>
<comment type="cofactor">
    <cofactor evidence="13">
        <name>Mg(2+)</name>
        <dbReference type="ChEBI" id="CHEBI:18420"/>
    </cofactor>
    <cofactor evidence="13">
        <name>Mn(2+)</name>
        <dbReference type="ChEBI" id="CHEBI:29035"/>
    </cofactor>
    <text evidence="13">Mg(2+) or Mn(2+) required for ssDNA cleavage activity.</text>
</comment>
<comment type="cofactor">
    <cofactor evidence="13">
        <name>iron-sulfur cluster</name>
        <dbReference type="ChEBI" id="CHEBI:30408"/>
    </cofactor>
</comment>
<comment type="cofactor">
    <cofactor evidence="1">
        <name>[4Fe-4S] cluster</name>
        <dbReference type="ChEBI" id="CHEBI:49883"/>
    </cofactor>
</comment>
<dbReference type="Proteomes" id="UP000011721">
    <property type="component" value="Chromosome"/>
</dbReference>
<evidence type="ECO:0000256" key="9">
    <source>
        <dbReference type="ARBA" id="ARBA00023004"/>
    </source>
</evidence>
<evidence type="ECO:0000256" key="6">
    <source>
        <dbReference type="ARBA" id="ARBA00022723"/>
    </source>
</evidence>
<dbReference type="STRING" id="1167006.UWK_03527"/>